<gene>
    <name evidence="4" type="ORF">ICEValE0601_100</name>
    <name evidence="5" type="ORF">ICEValHN492_100</name>
</gene>
<protein>
    <submittedName>
        <fullName evidence="5">Diguanylate cyclase</fullName>
    </submittedName>
</protein>
<feature type="transmembrane region" description="Helical" evidence="2">
    <location>
        <begin position="74"/>
        <end position="93"/>
    </location>
</feature>
<dbReference type="GO" id="GO:0003824">
    <property type="term" value="F:catalytic activity"/>
    <property type="evidence" value="ECO:0007669"/>
    <property type="project" value="UniProtKB-ARBA"/>
</dbReference>
<dbReference type="CDD" id="cd01949">
    <property type="entry name" value="GGDEF"/>
    <property type="match status" value="1"/>
</dbReference>
<dbReference type="PANTHER" id="PTHR46663">
    <property type="entry name" value="DIGUANYLATE CYCLASE DGCT-RELATED"/>
    <property type="match status" value="1"/>
</dbReference>
<evidence type="ECO:0000313" key="5">
    <source>
        <dbReference type="EMBL" id="ALF34966.1"/>
    </source>
</evidence>
<feature type="transmembrane region" description="Helical" evidence="2">
    <location>
        <begin position="527"/>
        <end position="547"/>
    </location>
</feature>
<evidence type="ECO:0000259" key="3">
    <source>
        <dbReference type="PROSITE" id="PS50887"/>
    </source>
</evidence>
<keyword evidence="2" id="KW-0472">Membrane</keyword>
<dbReference type="InterPro" id="IPR000160">
    <property type="entry name" value="GGDEF_dom"/>
</dbReference>
<feature type="transmembrane region" description="Helical" evidence="2">
    <location>
        <begin position="113"/>
        <end position="133"/>
    </location>
</feature>
<feature type="transmembrane region" description="Helical" evidence="2">
    <location>
        <begin position="15"/>
        <end position="34"/>
    </location>
</feature>
<keyword evidence="2" id="KW-1133">Transmembrane helix</keyword>
<dbReference type="EMBL" id="KT072768">
    <property type="protein sequence ID" value="ALF34852.1"/>
    <property type="molecule type" value="Genomic_DNA"/>
</dbReference>
<accession>A0A0N9DYV5</accession>
<dbReference type="Gene3D" id="3.30.70.270">
    <property type="match status" value="1"/>
</dbReference>
<feature type="domain" description="GGDEF" evidence="3">
    <location>
        <begin position="597"/>
        <end position="728"/>
    </location>
</feature>
<dbReference type="InterPro" id="IPR033425">
    <property type="entry name" value="MASE3"/>
</dbReference>
<keyword evidence="2" id="KW-0812">Transmembrane</keyword>
<comment type="cofactor">
    <cofactor evidence="1">
        <name>Mg(2+)</name>
        <dbReference type="ChEBI" id="CHEBI:18420"/>
    </cofactor>
</comment>
<feature type="transmembrane region" description="Helical" evidence="2">
    <location>
        <begin position="175"/>
        <end position="196"/>
    </location>
</feature>
<dbReference type="Pfam" id="PF17159">
    <property type="entry name" value="MASE3"/>
    <property type="match status" value="1"/>
</dbReference>
<proteinExistence type="predicted"/>
<dbReference type="SUPFAM" id="SSF55073">
    <property type="entry name" value="Nucleotide cyclase"/>
    <property type="match status" value="1"/>
</dbReference>
<dbReference type="RefSeq" id="WP_049873543.1">
    <property type="nucleotide sequence ID" value="NZ_JAGDKE010000001.1"/>
</dbReference>
<reference evidence="5" key="1">
    <citation type="journal article" date="2016" name="BMC Microbiol.">
        <title>Comparative genomic analysis of six new-found integrative conjugative elements (ICEs) in Vibrio alginolyticus.</title>
        <authorList>
            <person name="Luo P."/>
            <person name="He X."/>
            <person name="Wang Y."/>
            <person name="Liu Q."/>
            <person name="Hu C."/>
        </authorList>
    </citation>
    <scope>NUCLEOTIDE SEQUENCE</scope>
    <source>
        <strain evidence="4">E0601</strain>
        <strain evidence="5">HN492</strain>
    </source>
</reference>
<feature type="transmembrane region" description="Helical" evidence="2">
    <location>
        <begin position="40"/>
        <end position="62"/>
    </location>
</feature>
<name>A0A0N9DYV5_VIBAL</name>
<dbReference type="NCBIfam" id="TIGR00254">
    <property type="entry name" value="GGDEF"/>
    <property type="match status" value="1"/>
</dbReference>
<dbReference type="InterPro" id="IPR029787">
    <property type="entry name" value="Nucleotide_cyclase"/>
</dbReference>
<feature type="transmembrane region" description="Helical" evidence="2">
    <location>
        <begin position="145"/>
        <end position="163"/>
    </location>
</feature>
<feature type="transmembrane region" description="Helical" evidence="2">
    <location>
        <begin position="208"/>
        <end position="229"/>
    </location>
</feature>
<feature type="transmembrane region" description="Helical" evidence="2">
    <location>
        <begin position="265"/>
        <end position="289"/>
    </location>
</feature>
<dbReference type="EMBL" id="KT072769">
    <property type="protein sequence ID" value="ALF34966.1"/>
    <property type="molecule type" value="Genomic_DNA"/>
</dbReference>
<dbReference type="PANTHER" id="PTHR46663:SF2">
    <property type="entry name" value="GGDEF DOMAIN-CONTAINING PROTEIN"/>
    <property type="match status" value="1"/>
</dbReference>
<organism evidence="5">
    <name type="scientific">Vibrio alginolyticus</name>
    <dbReference type="NCBI Taxonomy" id="663"/>
    <lineage>
        <taxon>Bacteria</taxon>
        <taxon>Pseudomonadati</taxon>
        <taxon>Pseudomonadota</taxon>
        <taxon>Gammaproteobacteria</taxon>
        <taxon>Vibrionales</taxon>
        <taxon>Vibrionaceae</taxon>
        <taxon>Vibrio</taxon>
    </lineage>
</organism>
<dbReference type="AlphaFoldDB" id="A0A0N9DYV5"/>
<evidence type="ECO:0000256" key="2">
    <source>
        <dbReference type="SAM" id="Phobius"/>
    </source>
</evidence>
<sequence length="732" mass="81567">MDFMLSAVSLMKKHFATLAKFAFFLLLFIELYALSLTSFIHFHTIIECLTIVVALIVVGLAAKTRALMPRLEDPFSFLVSLYLWVCLFDFAHMLTYKGMPLAEGLSANPPTQYWIGGRLLEAAGLALFFHIHFSYRWRGWENKVLATLAVLVLLSIAPFSLFPDAYIEGVGLTAFKIYAELVVIALILVAASGLYLHRKHYNRKQRVYFGLAFLFTIIAELFFTQYVGVYDQANAIGHVFRLASYFCVLYAYLSQPHLSSRPLSSIANPFALYIALSISSVGLAIAYAFNHYEEERYQEKMQLHDDEVASEWFNLVSANVQKYAIVAESVEAYVDSTSTLNENAFLRFSESLIQELPEVLGIRVETNAKKIYLTNRYHQSAEIENRVKGYFESLNTLTTAMSGDESLQGAFLIAPKVLGVALSHPTVSASNDYHLLAQSKVIVLIDIERVIQSPALMSILENHDIGMRFTAANDSTANTTMGNSQLLDTADNTGARRQSFGNGHLDLAILHNPSIAEHPSSLILSPWYWLLIFIVLALSTALIYRVINQHFDIQVVRKIIAEQSKYINVDELTGLLNRRAAIEMGEHSLKLSQRGGQPLTVLFMDLDGFKHVNDRYGHAVGDEVLVQTAGRIKSFLRSTDSLARFGGDEFLAMLHGAEYGHLRNIQQIINTVSAPIEVFGDSVCVGISIGLASFPHDGVTFSELVNAADSAMYHAKQNGKGRYVLFSDIAKA</sequence>
<dbReference type="InterPro" id="IPR052163">
    <property type="entry name" value="DGC-Regulatory_Protein"/>
</dbReference>
<dbReference type="Pfam" id="PF00990">
    <property type="entry name" value="GGDEF"/>
    <property type="match status" value="1"/>
</dbReference>
<evidence type="ECO:0000256" key="1">
    <source>
        <dbReference type="ARBA" id="ARBA00001946"/>
    </source>
</evidence>
<feature type="transmembrane region" description="Helical" evidence="2">
    <location>
        <begin position="235"/>
        <end position="253"/>
    </location>
</feature>
<dbReference type="PROSITE" id="PS50887">
    <property type="entry name" value="GGDEF"/>
    <property type="match status" value="1"/>
</dbReference>
<dbReference type="FunFam" id="3.30.70.270:FF:000001">
    <property type="entry name" value="Diguanylate cyclase domain protein"/>
    <property type="match status" value="1"/>
</dbReference>
<evidence type="ECO:0000313" key="4">
    <source>
        <dbReference type="EMBL" id="ALF34852.1"/>
    </source>
</evidence>
<dbReference type="InterPro" id="IPR043128">
    <property type="entry name" value="Rev_trsase/Diguanyl_cyclase"/>
</dbReference>
<dbReference type="SMART" id="SM00267">
    <property type="entry name" value="GGDEF"/>
    <property type="match status" value="1"/>
</dbReference>